<dbReference type="Pfam" id="PF03717">
    <property type="entry name" value="PBP_dimer"/>
    <property type="match status" value="1"/>
</dbReference>
<evidence type="ECO:0008006" key="8">
    <source>
        <dbReference type="Google" id="ProtNLM"/>
    </source>
</evidence>
<feature type="domain" description="Penicillin-binding protein transpeptidase" evidence="4">
    <location>
        <begin position="322"/>
        <end position="628"/>
    </location>
</feature>
<dbReference type="InterPro" id="IPR005311">
    <property type="entry name" value="PBP_dimer"/>
</dbReference>
<gene>
    <name evidence="6" type="ORF">COT97_01720</name>
</gene>
<dbReference type="AlphaFoldDB" id="A0A2H0V5L7"/>
<sequence length="642" mass="72125">MSFLVKKTKTRKVKKYSYSFAQKKRVVVEPSNRRIKILMVFFLFISTAIVLRLIRLQIFDGAYYYALASDQHEIFQQLYPERGTIFVKEKDYNGVEKLYPIATNRELTFVYAVPSSIDDPEELLNSLLEVLDFSDEIKKYQEEVTVPMSEELTAEQVVKEKRRLELMAEEEATDLFKAKMLERLRKKDDPYEPIKHRVSDEKIEKLKNYNLSGLRFVAEDARYYPEGNMGSNLLGFVGHTSENNLLKGYYGVEGNYNDYLAGEAGFIRSESDVAGRWIAMAGKEFKEAKDGSDLVLTIDKAIQYYVCEQLLYGIENFAADSGSIIVMDPKTGAILAMCSYPDYDPDEYNKVEDISVFNNPALLATYEPGSIFKPMTMAAAIDKGKITPFTTYVDKGVEHIAGYDIRNSDLKAHGLQTMTQVLESSLNTGTIFASRQIGIDVFADYMKLFGFGRITDIDLSPEAEGNFSSLDKKHELYMATASFGQGITVSPIQMVRAYGALANEGKLMKPYVVDRIITEDKVIVTEPKVMSQVVSARTAQQVGSMMVSVVENGHADLARVPGYLVAGKTGTAQEPDWKNGGYSDQTIHSFIGYAPYDDPAFVMLVKLDHVKNVQYSASSAAPVFGKIAKFILDYYEIPPSVR</sequence>
<comment type="caution">
    <text evidence="6">The sequence shown here is derived from an EMBL/GenBank/DDBJ whole genome shotgun (WGS) entry which is preliminary data.</text>
</comment>
<dbReference type="EMBL" id="PFAP01000007">
    <property type="protein sequence ID" value="PIR94407.1"/>
    <property type="molecule type" value="Genomic_DNA"/>
</dbReference>
<dbReference type="Gene3D" id="3.40.710.10">
    <property type="entry name" value="DD-peptidase/beta-lactamase superfamily"/>
    <property type="match status" value="1"/>
</dbReference>
<dbReference type="GO" id="GO:0008658">
    <property type="term" value="F:penicillin binding"/>
    <property type="evidence" value="ECO:0007669"/>
    <property type="project" value="InterPro"/>
</dbReference>
<dbReference type="SUPFAM" id="SSF56519">
    <property type="entry name" value="Penicillin binding protein dimerisation domain"/>
    <property type="match status" value="1"/>
</dbReference>
<dbReference type="Gene3D" id="3.90.1310.10">
    <property type="entry name" value="Penicillin-binding protein 2a (Domain 2)"/>
    <property type="match status" value="1"/>
</dbReference>
<evidence type="ECO:0000256" key="1">
    <source>
        <dbReference type="ARBA" id="ARBA00004370"/>
    </source>
</evidence>
<evidence type="ECO:0000259" key="5">
    <source>
        <dbReference type="Pfam" id="PF03717"/>
    </source>
</evidence>
<dbReference type="GO" id="GO:0005886">
    <property type="term" value="C:plasma membrane"/>
    <property type="evidence" value="ECO:0007669"/>
    <property type="project" value="TreeGrafter"/>
</dbReference>
<keyword evidence="2 3" id="KW-0472">Membrane</keyword>
<dbReference type="InterPro" id="IPR036138">
    <property type="entry name" value="PBP_dimer_sf"/>
</dbReference>
<evidence type="ECO:0000256" key="3">
    <source>
        <dbReference type="SAM" id="Phobius"/>
    </source>
</evidence>
<feature type="domain" description="Penicillin-binding protein dimerisation" evidence="5">
    <location>
        <begin position="79"/>
        <end position="278"/>
    </location>
</feature>
<name>A0A2H0V5L7_9BACT</name>
<evidence type="ECO:0000313" key="7">
    <source>
        <dbReference type="Proteomes" id="UP000229901"/>
    </source>
</evidence>
<protein>
    <recommendedName>
        <fullName evidence="8">Penicillin-binding protein 2</fullName>
    </recommendedName>
</protein>
<keyword evidence="3" id="KW-1133">Transmembrane helix</keyword>
<dbReference type="InterPro" id="IPR050515">
    <property type="entry name" value="Beta-lactam/transpept"/>
</dbReference>
<proteinExistence type="predicted"/>
<dbReference type="Proteomes" id="UP000229901">
    <property type="component" value="Unassembled WGS sequence"/>
</dbReference>
<dbReference type="Gene3D" id="3.30.450.330">
    <property type="match status" value="1"/>
</dbReference>
<keyword evidence="3" id="KW-0812">Transmembrane</keyword>
<dbReference type="Pfam" id="PF00905">
    <property type="entry name" value="Transpeptidase"/>
    <property type="match status" value="1"/>
</dbReference>
<evidence type="ECO:0000256" key="2">
    <source>
        <dbReference type="ARBA" id="ARBA00023136"/>
    </source>
</evidence>
<evidence type="ECO:0000259" key="4">
    <source>
        <dbReference type="Pfam" id="PF00905"/>
    </source>
</evidence>
<dbReference type="PANTHER" id="PTHR30627">
    <property type="entry name" value="PEPTIDOGLYCAN D,D-TRANSPEPTIDASE"/>
    <property type="match status" value="1"/>
</dbReference>
<dbReference type="InterPro" id="IPR012338">
    <property type="entry name" value="Beta-lactam/transpept-like"/>
</dbReference>
<evidence type="ECO:0000313" key="6">
    <source>
        <dbReference type="EMBL" id="PIR94407.1"/>
    </source>
</evidence>
<feature type="transmembrane region" description="Helical" evidence="3">
    <location>
        <begin position="35"/>
        <end position="54"/>
    </location>
</feature>
<dbReference type="SUPFAM" id="SSF56601">
    <property type="entry name" value="beta-lactamase/transpeptidase-like"/>
    <property type="match status" value="1"/>
</dbReference>
<dbReference type="PANTHER" id="PTHR30627:SF1">
    <property type="entry name" value="PEPTIDOGLYCAN D,D-TRANSPEPTIDASE FTSI"/>
    <property type="match status" value="1"/>
</dbReference>
<comment type="subcellular location">
    <subcellularLocation>
        <location evidence="1">Membrane</location>
    </subcellularLocation>
</comment>
<dbReference type="InterPro" id="IPR001460">
    <property type="entry name" value="PCN-bd_Tpept"/>
</dbReference>
<organism evidence="6 7">
    <name type="scientific">Candidatus Falkowbacteria bacterium CG10_big_fil_rev_8_21_14_0_10_39_11</name>
    <dbReference type="NCBI Taxonomy" id="1974565"/>
    <lineage>
        <taxon>Bacteria</taxon>
        <taxon>Candidatus Falkowiibacteriota</taxon>
    </lineage>
</organism>
<dbReference type="GO" id="GO:0071555">
    <property type="term" value="P:cell wall organization"/>
    <property type="evidence" value="ECO:0007669"/>
    <property type="project" value="TreeGrafter"/>
</dbReference>
<reference evidence="7" key="1">
    <citation type="submission" date="2017-09" db="EMBL/GenBank/DDBJ databases">
        <title>Depth-based differentiation of microbial function through sediment-hosted aquifers and enrichment of novel symbionts in the deep terrestrial subsurface.</title>
        <authorList>
            <person name="Probst A.J."/>
            <person name="Ladd B."/>
            <person name="Jarett J.K."/>
            <person name="Geller-Mcgrath D.E."/>
            <person name="Sieber C.M.K."/>
            <person name="Emerson J.B."/>
            <person name="Anantharaman K."/>
            <person name="Thomas B.C."/>
            <person name="Malmstrom R."/>
            <person name="Stieglmeier M."/>
            <person name="Klingl A."/>
            <person name="Woyke T."/>
            <person name="Ryan C.M."/>
            <person name="Banfield J.F."/>
        </authorList>
    </citation>
    <scope>NUCLEOTIDE SEQUENCE [LARGE SCALE GENOMIC DNA]</scope>
</reference>
<accession>A0A2H0V5L7</accession>